<dbReference type="EMBL" id="UINC01063043">
    <property type="protein sequence ID" value="SVB90240.1"/>
    <property type="molecule type" value="Genomic_DNA"/>
</dbReference>
<reference evidence="1" key="1">
    <citation type="submission" date="2018-05" db="EMBL/GenBank/DDBJ databases">
        <authorList>
            <person name="Lanie J.A."/>
            <person name="Ng W.-L."/>
            <person name="Kazmierczak K.M."/>
            <person name="Andrzejewski T.M."/>
            <person name="Davidsen T.M."/>
            <person name="Wayne K.J."/>
            <person name="Tettelin H."/>
            <person name="Glass J.I."/>
            <person name="Rusch D."/>
            <person name="Podicherti R."/>
            <person name="Tsui H.-C.T."/>
            <person name="Winkler M.E."/>
        </authorList>
    </citation>
    <scope>NUCLEOTIDE SEQUENCE</scope>
</reference>
<organism evidence="1">
    <name type="scientific">marine metagenome</name>
    <dbReference type="NCBI Taxonomy" id="408172"/>
    <lineage>
        <taxon>unclassified sequences</taxon>
        <taxon>metagenomes</taxon>
        <taxon>ecological metagenomes</taxon>
    </lineage>
</organism>
<evidence type="ECO:0000313" key="1">
    <source>
        <dbReference type="EMBL" id="SVB90240.1"/>
    </source>
</evidence>
<protein>
    <submittedName>
        <fullName evidence="1">Uncharacterized protein</fullName>
    </submittedName>
</protein>
<name>A0A382HSJ8_9ZZZZ</name>
<proteinExistence type="predicted"/>
<dbReference type="AlphaFoldDB" id="A0A382HSJ8"/>
<gene>
    <name evidence="1" type="ORF">METZ01_LOCUS243094</name>
</gene>
<sequence>MKNDIKFSYKCLMLHGSNSVLDFVLLLKKSLKFESVFNATPDWPEYCMNFILTFRIS</sequence>
<accession>A0A382HSJ8</accession>